<protein>
    <submittedName>
        <fullName evidence="2">Diadenosine tetraphosphate (Ap4A) hydrolase and other HIT family hydrolases</fullName>
    </submittedName>
</protein>
<dbReference type="GO" id="GO:0016787">
    <property type="term" value="F:hydrolase activity"/>
    <property type="evidence" value="ECO:0007669"/>
    <property type="project" value="UniProtKB-KW"/>
</dbReference>
<dbReference type="Gene3D" id="3.30.428.10">
    <property type="entry name" value="HIT-like"/>
    <property type="match status" value="1"/>
</dbReference>
<proteinExistence type="predicted"/>
<dbReference type="InterPro" id="IPR011146">
    <property type="entry name" value="HIT-like"/>
</dbReference>
<keyword evidence="2" id="KW-0378">Hydrolase</keyword>
<evidence type="ECO:0000259" key="1">
    <source>
        <dbReference type="PROSITE" id="PS51084"/>
    </source>
</evidence>
<feature type="domain" description="HIT" evidence="1">
    <location>
        <begin position="34"/>
        <end position="103"/>
    </location>
</feature>
<dbReference type="Pfam" id="PF01230">
    <property type="entry name" value="HIT"/>
    <property type="match status" value="1"/>
</dbReference>
<organism evidence="2">
    <name type="scientific">hydrothermal vent metagenome</name>
    <dbReference type="NCBI Taxonomy" id="652676"/>
    <lineage>
        <taxon>unclassified sequences</taxon>
        <taxon>metagenomes</taxon>
        <taxon>ecological metagenomes</taxon>
    </lineage>
</organism>
<evidence type="ECO:0000313" key="2">
    <source>
        <dbReference type="EMBL" id="CUS42794.1"/>
    </source>
</evidence>
<dbReference type="InterPro" id="IPR036265">
    <property type="entry name" value="HIT-like_sf"/>
</dbReference>
<dbReference type="PROSITE" id="PS51084">
    <property type="entry name" value="HIT_2"/>
    <property type="match status" value="1"/>
</dbReference>
<reference evidence="2" key="1">
    <citation type="submission" date="2015-10" db="EMBL/GenBank/DDBJ databases">
        <authorList>
            <person name="Gilbert D.G."/>
        </authorList>
    </citation>
    <scope>NUCLEOTIDE SEQUENCE</scope>
</reference>
<sequence length="152" mass="17426">MFRLDERLQGDTVFVGRLPLCQVLLMNDSRYVWLILVPARNDVFEYYHLSAQERAQLMEESTWVAEKLADHFAAKSMNIAALGNVVPQLHVHHVVRFADDPAWPGPVWGHSPAVKYSAEQLEERVAEVKNLLSSHFASDLYSANDEENTVYW</sequence>
<dbReference type="PIRSF" id="PIRSF000714">
    <property type="entry name" value="HIT"/>
    <property type="match status" value="1"/>
</dbReference>
<name>A0A160THC5_9ZZZZ</name>
<accession>A0A160THC5</accession>
<dbReference type="AlphaFoldDB" id="A0A160THC5"/>
<dbReference type="SUPFAM" id="SSF54197">
    <property type="entry name" value="HIT-like"/>
    <property type="match status" value="1"/>
</dbReference>
<gene>
    <name evidence="2" type="ORF">MGWOODY_Tha2870</name>
</gene>
<dbReference type="EMBL" id="CZQC01000071">
    <property type="protein sequence ID" value="CUS42794.1"/>
    <property type="molecule type" value="Genomic_DNA"/>
</dbReference>
<dbReference type="InterPro" id="IPR026026">
    <property type="entry name" value="HIT_Hint"/>
</dbReference>